<name>A0A8H4HAJ7_9EURO</name>
<keyword evidence="3" id="KW-1185">Reference proteome</keyword>
<dbReference type="Proteomes" id="UP000653565">
    <property type="component" value="Unassembled WGS sequence"/>
</dbReference>
<reference evidence="2" key="1">
    <citation type="journal article" date="2020" name="bioRxiv">
        <title>Genomic and phenotypic heterogeneity of clinical isolates of the human pathogens Aspergillus fumigatus, Aspergillus lentulus and Aspergillus fumigatiaffinis.</title>
        <authorList>
            <person name="dos Santos R.A.C."/>
            <person name="Steenwyk J.L."/>
            <person name="Rivero-Menendez O."/>
            <person name="Mead M.E."/>
            <person name="Silva L.P."/>
            <person name="Bastos R.W."/>
            <person name="Alastruey-Izquierdo A."/>
            <person name="Goldman G.H."/>
            <person name="Rokas A."/>
        </authorList>
    </citation>
    <scope>NUCLEOTIDE SEQUENCE</scope>
    <source>
        <strain evidence="2">CNM-CM6805</strain>
    </source>
</reference>
<proteinExistence type="predicted"/>
<feature type="domain" description="Dienelactone hydrolase" evidence="1">
    <location>
        <begin position="35"/>
        <end position="242"/>
    </location>
</feature>
<dbReference type="InterPro" id="IPR002925">
    <property type="entry name" value="Dienelactn_hydro"/>
</dbReference>
<accession>A0A8H4HAJ7</accession>
<organism evidence="2 3">
    <name type="scientific">Aspergillus fumigatiaffinis</name>
    <dbReference type="NCBI Taxonomy" id="340414"/>
    <lineage>
        <taxon>Eukaryota</taxon>
        <taxon>Fungi</taxon>
        <taxon>Dikarya</taxon>
        <taxon>Ascomycota</taxon>
        <taxon>Pezizomycotina</taxon>
        <taxon>Eurotiomycetes</taxon>
        <taxon>Eurotiomycetidae</taxon>
        <taxon>Eurotiales</taxon>
        <taxon>Aspergillaceae</taxon>
        <taxon>Aspergillus</taxon>
        <taxon>Aspergillus subgen. Fumigati</taxon>
    </lineage>
</organism>
<comment type="caution">
    <text evidence="2">The sequence shown here is derived from an EMBL/GenBank/DDBJ whole genome shotgun (WGS) entry which is preliminary data.</text>
</comment>
<dbReference type="Gene3D" id="3.40.50.1820">
    <property type="entry name" value="alpha/beta hydrolase"/>
    <property type="match status" value="1"/>
</dbReference>
<gene>
    <name evidence="2" type="ORF">CNMCM6805_004966</name>
</gene>
<dbReference type="InterPro" id="IPR029058">
    <property type="entry name" value="AB_hydrolase_fold"/>
</dbReference>
<evidence type="ECO:0000313" key="2">
    <source>
        <dbReference type="EMBL" id="KAF4240446.1"/>
    </source>
</evidence>
<dbReference type="OrthoDB" id="10019231at2759"/>
<dbReference type="PANTHER" id="PTHR17630">
    <property type="entry name" value="DIENELACTONE HYDROLASE"/>
    <property type="match status" value="1"/>
</dbReference>
<evidence type="ECO:0000259" key="1">
    <source>
        <dbReference type="Pfam" id="PF01738"/>
    </source>
</evidence>
<sequence>MGDCCLKGFRWNGKPRGQQTVLAGKDCYKTGAESNIAILVIHDLFGWTFTNTRIWADHLAEEVGATVYVPDFFGGESLPPDIVLDKTRWGELDLPGFMSRNTKAIREPEIFSCAKALRTAHGYASIGAIGICYGGWAVFRLGAKDVQLVDCISTAHPTFLEQKDIREVGVPVQILAPEHDPQFTEELKAFSNEVIPKLGLPYDYQYFPSLEHGFATRGNLNNQEEMFGVERAKDAAVLWFRQWLHRRVKESQTIR</sequence>
<dbReference type="Pfam" id="PF01738">
    <property type="entry name" value="DLH"/>
    <property type="match status" value="1"/>
</dbReference>
<dbReference type="PANTHER" id="PTHR17630:SF55">
    <property type="entry name" value="DIENELACTONE HYDROLASE FAMILY PROTEIN (AFU_ORTHOLOGUE AFUA_1G01900)"/>
    <property type="match status" value="1"/>
</dbReference>
<dbReference type="GO" id="GO:0016787">
    <property type="term" value="F:hydrolase activity"/>
    <property type="evidence" value="ECO:0007669"/>
    <property type="project" value="InterPro"/>
</dbReference>
<dbReference type="SUPFAM" id="SSF53474">
    <property type="entry name" value="alpha/beta-Hydrolases"/>
    <property type="match status" value="1"/>
</dbReference>
<protein>
    <recommendedName>
        <fullName evidence="1">Dienelactone hydrolase domain-containing protein</fullName>
    </recommendedName>
</protein>
<dbReference type="AlphaFoldDB" id="A0A8H4HAJ7"/>
<dbReference type="EMBL" id="JAAAPX010000026">
    <property type="protein sequence ID" value="KAF4240446.1"/>
    <property type="molecule type" value="Genomic_DNA"/>
</dbReference>
<reference evidence="2" key="2">
    <citation type="submission" date="2020-04" db="EMBL/GenBank/DDBJ databases">
        <authorList>
            <person name="Santos R.A.C."/>
            <person name="Steenwyk J.L."/>
            <person name="Rivero-Menendez O."/>
            <person name="Mead M.E."/>
            <person name="Silva L.P."/>
            <person name="Bastos R.W."/>
            <person name="Alastruey-Izquierdo A."/>
            <person name="Goldman G.H."/>
            <person name="Rokas A."/>
        </authorList>
    </citation>
    <scope>NUCLEOTIDE SEQUENCE</scope>
    <source>
        <strain evidence="2">CNM-CM6805</strain>
    </source>
</reference>
<evidence type="ECO:0000313" key="3">
    <source>
        <dbReference type="Proteomes" id="UP000653565"/>
    </source>
</evidence>